<dbReference type="InterPro" id="IPR000172">
    <property type="entry name" value="GMC_OxRdtase_N"/>
</dbReference>
<protein>
    <recommendedName>
        <fullName evidence="9">Glucose-methanol-choline oxidoreductase N-terminal domain-containing protein</fullName>
    </recommendedName>
</protein>
<comment type="similarity">
    <text evidence="2">Belongs to the GMC oxidoreductase family.</text>
</comment>
<dbReference type="PIRSF" id="PIRSF000137">
    <property type="entry name" value="Alcohol_oxidase"/>
    <property type="match status" value="1"/>
</dbReference>
<dbReference type="InterPro" id="IPR027424">
    <property type="entry name" value="Glucose_Oxidase_domain_2"/>
</dbReference>
<comment type="cofactor">
    <cofactor evidence="1 8">
        <name>FAD</name>
        <dbReference type="ChEBI" id="CHEBI:57692"/>
    </cofactor>
</comment>
<keyword evidence="11" id="KW-1185">Reference proteome</keyword>
<dbReference type="SUPFAM" id="SSF54373">
    <property type="entry name" value="FAD-linked reductases, C-terminal domain"/>
    <property type="match status" value="1"/>
</dbReference>
<evidence type="ECO:0000256" key="5">
    <source>
        <dbReference type="ARBA" id="ARBA00022827"/>
    </source>
</evidence>
<dbReference type="InterPro" id="IPR012132">
    <property type="entry name" value="GMC_OxRdtase"/>
</dbReference>
<evidence type="ECO:0000256" key="7">
    <source>
        <dbReference type="PIRSR" id="PIRSR000137-1"/>
    </source>
</evidence>
<keyword evidence="5 8" id="KW-0274">FAD</keyword>
<dbReference type="Gene3D" id="3.50.50.60">
    <property type="entry name" value="FAD/NAD(P)-binding domain"/>
    <property type="match status" value="1"/>
</dbReference>
<dbReference type="Pfam" id="PF00732">
    <property type="entry name" value="GMC_oxred_N"/>
    <property type="match status" value="1"/>
</dbReference>
<gene>
    <name evidence="10" type="ORF">GSI_10354</name>
</gene>
<dbReference type="PANTHER" id="PTHR11552:SF201">
    <property type="entry name" value="GLUCOSE-METHANOL-CHOLINE OXIDOREDUCTASE N-TERMINAL DOMAIN-CONTAINING PROTEIN"/>
    <property type="match status" value="1"/>
</dbReference>
<dbReference type="Proteomes" id="UP000230002">
    <property type="component" value="Unassembled WGS sequence"/>
</dbReference>
<evidence type="ECO:0000256" key="8">
    <source>
        <dbReference type="PIRSR" id="PIRSR000137-2"/>
    </source>
</evidence>
<evidence type="ECO:0000313" key="11">
    <source>
        <dbReference type="Proteomes" id="UP000230002"/>
    </source>
</evidence>
<comment type="caution">
    <text evidence="10">The sequence shown here is derived from an EMBL/GenBank/DDBJ whole genome shotgun (WGS) entry which is preliminary data.</text>
</comment>
<evidence type="ECO:0000256" key="1">
    <source>
        <dbReference type="ARBA" id="ARBA00001974"/>
    </source>
</evidence>
<dbReference type="STRING" id="1077348.A0A2G8S0B2"/>
<evidence type="ECO:0000256" key="3">
    <source>
        <dbReference type="ARBA" id="ARBA00022630"/>
    </source>
</evidence>
<dbReference type="AlphaFoldDB" id="A0A2G8S0B2"/>
<proteinExistence type="inferred from homology"/>
<keyword evidence="3" id="KW-0285">Flavoprotein</keyword>
<name>A0A2G8S0B2_9APHY</name>
<dbReference type="PANTHER" id="PTHR11552">
    <property type="entry name" value="GLUCOSE-METHANOL-CHOLINE GMC OXIDOREDUCTASE"/>
    <property type="match status" value="1"/>
</dbReference>
<dbReference type="Gene3D" id="3.30.560.10">
    <property type="entry name" value="Glucose Oxidase, domain 3"/>
    <property type="match status" value="1"/>
</dbReference>
<accession>A0A2G8S0B2</accession>
<evidence type="ECO:0000313" key="10">
    <source>
        <dbReference type="EMBL" id="PIL27210.1"/>
    </source>
</evidence>
<dbReference type="Gene3D" id="4.10.450.10">
    <property type="entry name" value="Glucose Oxidase, domain 2"/>
    <property type="match status" value="1"/>
</dbReference>
<organism evidence="10 11">
    <name type="scientific">Ganoderma sinense ZZ0214-1</name>
    <dbReference type="NCBI Taxonomy" id="1077348"/>
    <lineage>
        <taxon>Eukaryota</taxon>
        <taxon>Fungi</taxon>
        <taxon>Dikarya</taxon>
        <taxon>Basidiomycota</taxon>
        <taxon>Agaricomycotina</taxon>
        <taxon>Agaricomycetes</taxon>
        <taxon>Polyporales</taxon>
        <taxon>Polyporaceae</taxon>
        <taxon>Ganoderma</taxon>
    </lineage>
</organism>
<dbReference type="EMBL" id="AYKW01000034">
    <property type="protein sequence ID" value="PIL27210.1"/>
    <property type="molecule type" value="Genomic_DNA"/>
</dbReference>
<evidence type="ECO:0000256" key="6">
    <source>
        <dbReference type="ARBA" id="ARBA00023002"/>
    </source>
</evidence>
<evidence type="ECO:0000256" key="2">
    <source>
        <dbReference type="ARBA" id="ARBA00010790"/>
    </source>
</evidence>
<dbReference type="Pfam" id="PF05199">
    <property type="entry name" value="GMC_oxred_C"/>
    <property type="match status" value="1"/>
</dbReference>
<keyword evidence="6" id="KW-0560">Oxidoreductase</keyword>
<dbReference type="GO" id="GO:0050660">
    <property type="term" value="F:flavin adenine dinucleotide binding"/>
    <property type="evidence" value="ECO:0007669"/>
    <property type="project" value="InterPro"/>
</dbReference>
<feature type="active site" description="Proton acceptor" evidence="7">
    <location>
        <position position="473"/>
    </location>
</feature>
<dbReference type="SUPFAM" id="SSF51905">
    <property type="entry name" value="FAD/NAD(P)-binding domain"/>
    <property type="match status" value="1"/>
</dbReference>
<feature type="binding site" evidence="8">
    <location>
        <begin position="429"/>
        <end position="430"/>
    </location>
    <ligand>
        <name>FAD</name>
        <dbReference type="ChEBI" id="CHEBI:57692"/>
    </ligand>
</feature>
<keyword evidence="4" id="KW-0732">Signal</keyword>
<feature type="binding site" evidence="8">
    <location>
        <position position="140"/>
    </location>
    <ligand>
        <name>FAD</name>
        <dbReference type="ChEBI" id="CHEBI:57692"/>
    </ligand>
</feature>
<dbReference type="OrthoDB" id="269227at2759"/>
<sequence length="495" mass="53605">MVWTRPQREEMDAIEALGNKDWNWTRFFEASKKSEKFHLSVPTNDGEYVDKYSKESVGNDGPVSIGFTKTVSGAESPFQKALSTFGVDVIEDALGGAHVGTFKSASNIDLPTGTRSSAASAYLFPALGRTNLSVLTGAYVRRLLTSNHTAGLVATGAEFQYGEQVYAVNASKEVILCAGTIKSPHILELSGIGSRATLESANIPVQVDLPTVGENLQDHIVFGGSAWKMKDGYNFVTSDTFQLPDIQARLREIHGQDAPISLAASGLTFLPLKSFSDRAEELLQAMEREIANKADKLPPGLKEQYDAQLALYKSENVPQMELFVFPFIPNPNGPVIPIIALCPILSHPFSRGSIHATTNDPCVEPAIDPNYFGEQIDLEVLLDGAKFILKVADSAPWKEVAERQLLPGPAGATDESLRDFVRKNISTSWHACGTCSMLPRDKGGVVDASLKVYGTQNIRVADLSTLPLLVAAHTQTVVYAVAEQAADIINKFHGL</sequence>
<dbReference type="PROSITE" id="PS00624">
    <property type="entry name" value="GMC_OXRED_2"/>
    <property type="match status" value="1"/>
</dbReference>
<feature type="domain" description="Glucose-methanol-choline oxidoreductase N-terminal" evidence="9">
    <location>
        <begin position="179"/>
        <end position="193"/>
    </location>
</feature>
<feature type="active site" description="Proton donor" evidence="7">
    <location>
        <position position="430"/>
    </location>
</feature>
<evidence type="ECO:0000259" key="9">
    <source>
        <dbReference type="PROSITE" id="PS00624"/>
    </source>
</evidence>
<evidence type="ECO:0000256" key="4">
    <source>
        <dbReference type="ARBA" id="ARBA00022729"/>
    </source>
</evidence>
<dbReference type="InterPro" id="IPR036188">
    <property type="entry name" value="FAD/NAD-bd_sf"/>
</dbReference>
<dbReference type="GO" id="GO:0016614">
    <property type="term" value="F:oxidoreductase activity, acting on CH-OH group of donors"/>
    <property type="evidence" value="ECO:0007669"/>
    <property type="project" value="InterPro"/>
</dbReference>
<reference evidence="10 11" key="1">
    <citation type="journal article" date="2015" name="Sci. Rep.">
        <title>Chromosome-level genome map provides insights into diverse defense mechanisms in the medicinal fungus Ganoderma sinense.</title>
        <authorList>
            <person name="Zhu Y."/>
            <person name="Xu J."/>
            <person name="Sun C."/>
            <person name="Zhou S."/>
            <person name="Xu H."/>
            <person name="Nelson D.R."/>
            <person name="Qian J."/>
            <person name="Song J."/>
            <person name="Luo H."/>
            <person name="Xiang L."/>
            <person name="Li Y."/>
            <person name="Xu Z."/>
            <person name="Ji A."/>
            <person name="Wang L."/>
            <person name="Lu S."/>
            <person name="Hayward A."/>
            <person name="Sun W."/>
            <person name="Li X."/>
            <person name="Schwartz D.C."/>
            <person name="Wang Y."/>
            <person name="Chen S."/>
        </authorList>
    </citation>
    <scope>NUCLEOTIDE SEQUENCE [LARGE SCALE GENOMIC DNA]</scope>
    <source>
        <strain evidence="10 11">ZZ0214-1</strain>
    </source>
</reference>
<dbReference type="InterPro" id="IPR007867">
    <property type="entry name" value="GMC_OxRtase_C"/>
</dbReference>